<name>A0A5K7YLV3_9BACT</name>
<dbReference type="PROSITE" id="PS50045">
    <property type="entry name" value="SIGMA54_INTERACT_4"/>
    <property type="match status" value="1"/>
</dbReference>
<keyword evidence="3" id="KW-0805">Transcription regulation</keyword>
<keyword evidence="2" id="KW-0067">ATP-binding</keyword>
<dbReference type="Pfam" id="PF02954">
    <property type="entry name" value="HTH_8"/>
    <property type="match status" value="1"/>
</dbReference>
<protein>
    <recommendedName>
        <fullName evidence="5">Sigma-54 factor interaction domain-containing protein</fullName>
    </recommendedName>
</protein>
<evidence type="ECO:0000313" key="6">
    <source>
        <dbReference type="EMBL" id="BBO67324.1"/>
    </source>
</evidence>
<dbReference type="SUPFAM" id="SSF46689">
    <property type="entry name" value="Homeodomain-like"/>
    <property type="match status" value="1"/>
</dbReference>
<dbReference type="SUPFAM" id="SSF52540">
    <property type="entry name" value="P-loop containing nucleoside triphosphate hydrolases"/>
    <property type="match status" value="1"/>
</dbReference>
<dbReference type="GO" id="GO:0005524">
    <property type="term" value="F:ATP binding"/>
    <property type="evidence" value="ECO:0007669"/>
    <property type="project" value="UniProtKB-KW"/>
</dbReference>
<keyword evidence="7" id="KW-1185">Reference proteome</keyword>
<dbReference type="EMBL" id="AP021874">
    <property type="protein sequence ID" value="BBO67324.1"/>
    <property type="molecule type" value="Genomic_DNA"/>
</dbReference>
<keyword evidence="4" id="KW-0804">Transcription</keyword>
<evidence type="ECO:0000256" key="2">
    <source>
        <dbReference type="ARBA" id="ARBA00022840"/>
    </source>
</evidence>
<dbReference type="KEGG" id="dalk:DSCA_12540"/>
<sequence>MLPTTAVVLDKDQTGRDDIRNRLSLCGVLPICFRDKWVCLENIYHIRPSFAVLRSDCFDIASDFVNVAKAIRKNIPVIVLSKKREVEAFIHNNWLVNLFFLRYPADDQSFQDTISLLAATKQACDHPVLVAGSAERRKIMRELPLLGQAKDPVLIQGERGVGKRLMARAVHRCSAAKAAPIDFIDASQLSGQWIQKTCAWGDAATPDAASGRVRVIENIENLPLPLQSQLLSVMETFNGNGICERKANGFAPFVTLAGSDLESLAEKGAFRKDLYHRLSVLKVTVPALRGHSADIRALAEYFAARYGIRFNGGIFRLPDEIVESFTGYHWPGNVSELKRTVQDLLVTDKTSWSSLPPFMANAGMKRDGNPLHHCLIDTDEVHDFLEKNRGVSLKMAKNRYVIQVEKKFLKAALAQTNGNCKKAAGLLNISYKSMLNKVKEYQLV</sequence>
<evidence type="ECO:0000256" key="4">
    <source>
        <dbReference type="ARBA" id="ARBA00023163"/>
    </source>
</evidence>
<dbReference type="PANTHER" id="PTHR32071">
    <property type="entry name" value="TRANSCRIPTIONAL REGULATORY PROTEIN"/>
    <property type="match status" value="1"/>
</dbReference>
<dbReference type="InterPro" id="IPR027417">
    <property type="entry name" value="P-loop_NTPase"/>
</dbReference>
<dbReference type="PRINTS" id="PR01590">
    <property type="entry name" value="HTHFIS"/>
</dbReference>
<dbReference type="AlphaFoldDB" id="A0A5K7YLV3"/>
<dbReference type="InterPro" id="IPR058031">
    <property type="entry name" value="AAA_lid_NorR"/>
</dbReference>
<evidence type="ECO:0000256" key="1">
    <source>
        <dbReference type="ARBA" id="ARBA00022741"/>
    </source>
</evidence>
<accession>A0A5K7YLV3</accession>
<dbReference type="InterPro" id="IPR002197">
    <property type="entry name" value="HTH_Fis"/>
</dbReference>
<evidence type="ECO:0000259" key="5">
    <source>
        <dbReference type="PROSITE" id="PS50045"/>
    </source>
</evidence>
<keyword evidence="1" id="KW-0547">Nucleotide-binding</keyword>
<dbReference type="Pfam" id="PF25601">
    <property type="entry name" value="AAA_lid_14"/>
    <property type="match status" value="1"/>
</dbReference>
<evidence type="ECO:0000256" key="3">
    <source>
        <dbReference type="ARBA" id="ARBA00023015"/>
    </source>
</evidence>
<dbReference type="InterPro" id="IPR009057">
    <property type="entry name" value="Homeodomain-like_sf"/>
</dbReference>
<gene>
    <name evidence="6" type="ORF">DSCA_12540</name>
</gene>
<dbReference type="Gene3D" id="1.10.10.60">
    <property type="entry name" value="Homeodomain-like"/>
    <property type="match status" value="1"/>
</dbReference>
<dbReference type="GO" id="GO:0043565">
    <property type="term" value="F:sequence-specific DNA binding"/>
    <property type="evidence" value="ECO:0007669"/>
    <property type="project" value="InterPro"/>
</dbReference>
<organism evidence="6 7">
    <name type="scientific">Desulfosarcina alkanivorans</name>
    <dbReference type="NCBI Taxonomy" id="571177"/>
    <lineage>
        <taxon>Bacteria</taxon>
        <taxon>Pseudomonadati</taxon>
        <taxon>Thermodesulfobacteriota</taxon>
        <taxon>Desulfobacteria</taxon>
        <taxon>Desulfobacterales</taxon>
        <taxon>Desulfosarcinaceae</taxon>
        <taxon>Desulfosarcina</taxon>
    </lineage>
</organism>
<reference evidence="6 7" key="1">
    <citation type="submission" date="2019-11" db="EMBL/GenBank/DDBJ databases">
        <title>Comparative genomics of hydrocarbon-degrading Desulfosarcina strains.</title>
        <authorList>
            <person name="Watanabe M."/>
            <person name="Kojima H."/>
            <person name="Fukui M."/>
        </authorList>
    </citation>
    <scope>NUCLEOTIDE SEQUENCE [LARGE SCALE GENOMIC DNA]</scope>
    <source>
        <strain evidence="6 7">PL12</strain>
    </source>
</reference>
<dbReference type="InterPro" id="IPR002078">
    <property type="entry name" value="Sigma_54_int"/>
</dbReference>
<dbReference type="Pfam" id="PF00158">
    <property type="entry name" value="Sigma54_activat"/>
    <property type="match status" value="1"/>
</dbReference>
<dbReference type="Gene3D" id="3.40.50.300">
    <property type="entry name" value="P-loop containing nucleotide triphosphate hydrolases"/>
    <property type="match status" value="1"/>
</dbReference>
<dbReference type="Gene3D" id="1.10.8.60">
    <property type="match status" value="1"/>
</dbReference>
<dbReference type="GO" id="GO:0006355">
    <property type="term" value="P:regulation of DNA-templated transcription"/>
    <property type="evidence" value="ECO:0007669"/>
    <property type="project" value="InterPro"/>
</dbReference>
<dbReference type="OrthoDB" id="5414611at2"/>
<feature type="domain" description="Sigma-54 factor interaction" evidence="5">
    <location>
        <begin position="129"/>
        <end position="346"/>
    </location>
</feature>
<dbReference type="Proteomes" id="UP000427906">
    <property type="component" value="Chromosome"/>
</dbReference>
<proteinExistence type="predicted"/>
<evidence type="ECO:0000313" key="7">
    <source>
        <dbReference type="Proteomes" id="UP000427906"/>
    </source>
</evidence>